<evidence type="ECO:0000313" key="2">
    <source>
        <dbReference type="RefSeq" id="XP_030980307.1"/>
    </source>
</evidence>
<accession>A0A6P8AZK3</accession>
<gene>
    <name evidence="2" type="ORF">PgNI_10198</name>
</gene>
<dbReference type="Proteomes" id="UP000515153">
    <property type="component" value="Chromosome VII"/>
</dbReference>
<reference evidence="2" key="3">
    <citation type="submission" date="2025-08" db="UniProtKB">
        <authorList>
            <consortium name="RefSeq"/>
        </authorList>
    </citation>
    <scope>IDENTIFICATION</scope>
    <source>
        <strain evidence="2">NI907</strain>
    </source>
</reference>
<dbReference type="GeneID" id="41965080"/>
<dbReference type="RefSeq" id="XP_030980307.1">
    <property type="nucleotide sequence ID" value="XM_031130172.1"/>
</dbReference>
<sequence length="182" mass="20557">MWVADIATRMGEFAESRDQVLGRGRHELPYVFAAWLLGGLEENRERYICPVRHGTLIPAASIPFFSGFGSMPASRSCKPRSRQARLITSSSCAQTTIPHHKFNEKALVRWDWQRRTGFTDTLAERGKKKSHARCSMCLLTIFYAMLGQMPRGSEGEEFGVESWDENGGRTREKYVLAPSLGL</sequence>
<organism evidence="1 2">
    <name type="scientific">Pyricularia grisea</name>
    <name type="common">Crabgrass-specific blast fungus</name>
    <name type="synonym">Magnaporthe grisea</name>
    <dbReference type="NCBI Taxonomy" id="148305"/>
    <lineage>
        <taxon>Eukaryota</taxon>
        <taxon>Fungi</taxon>
        <taxon>Dikarya</taxon>
        <taxon>Ascomycota</taxon>
        <taxon>Pezizomycotina</taxon>
        <taxon>Sordariomycetes</taxon>
        <taxon>Sordariomycetidae</taxon>
        <taxon>Magnaporthales</taxon>
        <taxon>Pyriculariaceae</taxon>
        <taxon>Pyricularia</taxon>
    </lineage>
</organism>
<dbReference type="KEGG" id="pgri:PgNI_10198"/>
<proteinExistence type="predicted"/>
<name>A0A6P8AZK3_PYRGI</name>
<keyword evidence="1" id="KW-1185">Reference proteome</keyword>
<evidence type="ECO:0000313" key="1">
    <source>
        <dbReference type="Proteomes" id="UP000515153"/>
    </source>
</evidence>
<reference evidence="2" key="2">
    <citation type="submission" date="2019-10" db="EMBL/GenBank/DDBJ databases">
        <authorList>
            <consortium name="NCBI Genome Project"/>
        </authorList>
    </citation>
    <scope>NUCLEOTIDE SEQUENCE</scope>
    <source>
        <strain evidence="2">NI907</strain>
    </source>
</reference>
<protein>
    <submittedName>
        <fullName evidence="2">Uncharacterized protein</fullName>
    </submittedName>
</protein>
<reference evidence="1 2" key="1">
    <citation type="journal article" date="2019" name="Mol. Biol. Evol.">
        <title>Blast fungal genomes show frequent chromosomal changes, gene gains and losses, and effector gene turnover.</title>
        <authorList>
            <person name="Gomez Luciano L.B."/>
            <person name="Jason Tsai I."/>
            <person name="Chuma I."/>
            <person name="Tosa Y."/>
            <person name="Chen Y.H."/>
            <person name="Li J.Y."/>
            <person name="Li M.Y."/>
            <person name="Jade Lu M.Y."/>
            <person name="Nakayashiki H."/>
            <person name="Li W.H."/>
        </authorList>
    </citation>
    <scope>NUCLEOTIDE SEQUENCE [LARGE SCALE GENOMIC DNA]</scope>
    <source>
        <strain evidence="1 2">NI907</strain>
    </source>
</reference>
<dbReference type="AlphaFoldDB" id="A0A6P8AZK3"/>